<keyword evidence="7" id="KW-1185">Reference proteome</keyword>
<dbReference type="InterPro" id="IPR000792">
    <property type="entry name" value="Tscrpt_reg_LuxR_C"/>
</dbReference>
<dbReference type="PANTHER" id="PTHR43214">
    <property type="entry name" value="TWO-COMPONENT RESPONSE REGULATOR"/>
    <property type="match status" value="1"/>
</dbReference>
<reference evidence="6 7" key="1">
    <citation type="journal article" date="2009" name="Genome Res.">
        <title>Whole genome sequence of Desulfovibrio magneticus strain RS-1 revealed common gene clusters in magnetotactic bacteria.</title>
        <authorList>
            <person name="Nakazawa H."/>
            <person name="Arakaki A."/>
            <person name="Narita-Yamada S."/>
            <person name="Yashiro I."/>
            <person name="Jinno K."/>
            <person name="Aoki N."/>
            <person name="Tsuruyama A."/>
            <person name="Okamura Y."/>
            <person name="Tanikawa S."/>
            <person name="Fujita N."/>
            <person name="Takeyama H."/>
            <person name="Matsunaga T."/>
        </authorList>
    </citation>
    <scope>NUCLEOTIDE SEQUENCE [LARGE SCALE GENOMIC DNA]</scope>
    <source>
        <strain evidence="7">ATCC 700980 / DSM 13731 / RS-1</strain>
    </source>
</reference>
<dbReference type="SUPFAM" id="SSF52172">
    <property type="entry name" value="CheY-like"/>
    <property type="match status" value="1"/>
</dbReference>
<dbReference type="PANTHER" id="PTHR43214:SF43">
    <property type="entry name" value="TWO-COMPONENT RESPONSE REGULATOR"/>
    <property type="match status" value="1"/>
</dbReference>
<dbReference type="GO" id="GO:0006355">
    <property type="term" value="P:regulation of DNA-templated transcription"/>
    <property type="evidence" value="ECO:0007669"/>
    <property type="project" value="InterPro"/>
</dbReference>
<dbReference type="CDD" id="cd06170">
    <property type="entry name" value="LuxR_C_like"/>
    <property type="match status" value="1"/>
</dbReference>
<dbReference type="CDD" id="cd17535">
    <property type="entry name" value="REC_NarL-like"/>
    <property type="match status" value="1"/>
</dbReference>
<evidence type="ECO:0000256" key="3">
    <source>
        <dbReference type="PROSITE-ProRule" id="PRU00169"/>
    </source>
</evidence>
<proteinExistence type="predicted"/>
<dbReference type="eggNOG" id="COG2197">
    <property type="taxonomic scope" value="Bacteria"/>
</dbReference>
<dbReference type="PROSITE" id="PS50043">
    <property type="entry name" value="HTH_LUXR_2"/>
    <property type="match status" value="1"/>
</dbReference>
<dbReference type="SMART" id="SM00421">
    <property type="entry name" value="HTH_LUXR"/>
    <property type="match status" value="1"/>
</dbReference>
<dbReference type="PRINTS" id="PR00038">
    <property type="entry name" value="HTHLUXR"/>
</dbReference>
<dbReference type="STRING" id="573370.DMR_15450"/>
<dbReference type="InterPro" id="IPR011006">
    <property type="entry name" value="CheY-like_superfamily"/>
</dbReference>
<dbReference type="InterPro" id="IPR016032">
    <property type="entry name" value="Sig_transdc_resp-reg_C-effctor"/>
</dbReference>
<gene>
    <name evidence="6" type="ordered locus">DMR_15450</name>
</gene>
<dbReference type="Pfam" id="PF00196">
    <property type="entry name" value="GerE"/>
    <property type="match status" value="1"/>
</dbReference>
<sequence length="220" mass="24140">MATTRIILADDHTVLRTGLRLLIDNQPDFTVVGEAADGEALLALVERVPAEVLVLDLSMPRVSGLECIKELKSRGQEIKILVLTMHGREYVKEAMAAGALGYIEKQALDSELFVAIRTVASGRRYMSPDNAEVLLDQLLSPTPQAASPDPYAVLTAREREVLKLLVRGHTLTQIAGLLHLSVKTIDTHKTHVMEKLNLTHKSQLVDYALRHGLLARRGGA</sequence>
<dbReference type="GO" id="GO:0003677">
    <property type="term" value="F:DNA binding"/>
    <property type="evidence" value="ECO:0007669"/>
    <property type="project" value="UniProtKB-KW"/>
</dbReference>
<dbReference type="OrthoDB" id="9780312at2"/>
<dbReference type="RefSeq" id="WP_015860242.1">
    <property type="nucleotide sequence ID" value="NC_012796.1"/>
</dbReference>
<feature type="domain" description="HTH luxR-type" evidence="4">
    <location>
        <begin position="147"/>
        <end position="212"/>
    </location>
</feature>
<dbReference type="AlphaFoldDB" id="C4XNR8"/>
<accession>C4XNR8</accession>
<dbReference type="PROSITE" id="PS50110">
    <property type="entry name" value="RESPONSE_REGULATORY"/>
    <property type="match status" value="1"/>
</dbReference>
<evidence type="ECO:0000256" key="2">
    <source>
        <dbReference type="ARBA" id="ARBA00023125"/>
    </source>
</evidence>
<name>C4XNR8_SOLM1</name>
<dbReference type="InterPro" id="IPR001789">
    <property type="entry name" value="Sig_transdc_resp-reg_receiver"/>
</dbReference>
<keyword evidence="1 3" id="KW-0597">Phosphoprotein</keyword>
<dbReference type="KEGG" id="dma:DMR_15450"/>
<dbReference type="InterPro" id="IPR039420">
    <property type="entry name" value="WalR-like"/>
</dbReference>
<evidence type="ECO:0000313" key="6">
    <source>
        <dbReference type="EMBL" id="BAH75036.1"/>
    </source>
</evidence>
<keyword evidence="2" id="KW-0238">DNA-binding</keyword>
<dbReference type="Gene3D" id="3.40.50.2300">
    <property type="match status" value="1"/>
</dbReference>
<organism evidence="6 7">
    <name type="scientific">Solidesulfovibrio magneticus (strain ATCC 700980 / DSM 13731 / RS-1)</name>
    <name type="common">Desulfovibrio magneticus</name>
    <dbReference type="NCBI Taxonomy" id="573370"/>
    <lineage>
        <taxon>Bacteria</taxon>
        <taxon>Pseudomonadati</taxon>
        <taxon>Thermodesulfobacteriota</taxon>
        <taxon>Desulfovibrionia</taxon>
        <taxon>Desulfovibrionales</taxon>
        <taxon>Desulfovibrionaceae</taxon>
        <taxon>Solidesulfovibrio</taxon>
    </lineage>
</organism>
<dbReference type="GO" id="GO:0000160">
    <property type="term" value="P:phosphorelay signal transduction system"/>
    <property type="evidence" value="ECO:0007669"/>
    <property type="project" value="InterPro"/>
</dbReference>
<evidence type="ECO:0000259" key="5">
    <source>
        <dbReference type="PROSITE" id="PS50110"/>
    </source>
</evidence>
<feature type="modified residue" description="4-aspartylphosphate" evidence="3">
    <location>
        <position position="56"/>
    </location>
</feature>
<evidence type="ECO:0000259" key="4">
    <source>
        <dbReference type="PROSITE" id="PS50043"/>
    </source>
</evidence>
<dbReference type="SMART" id="SM00448">
    <property type="entry name" value="REC"/>
    <property type="match status" value="1"/>
</dbReference>
<evidence type="ECO:0000313" key="7">
    <source>
        <dbReference type="Proteomes" id="UP000009071"/>
    </source>
</evidence>
<dbReference type="EMBL" id="AP010904">
    <property type="protein sequence ID" value="BAH75036.1"/>
    <property type="molecule type" value="Genomic_DNA"/>
</dbReference>
<protein>
    <submittedName>
        <fullName evidence="6">NarL family two-component response regulator</fullName>
    </submittedName>
</protein>
<dbReference type="SUPFAM" id="SSF46894">
    <property type="entry name" value="C-terminal effector domain of the bipartite response regulators"/>
    <property type="match status" value="1"/>
</dbReference>
<evidence type="ECO:0000256" key="1">
    <source>
        <dbReference type="ARBA" id="ARBA00022553"/>
    </source>
</evidence>
<dbReference type="HOGENOM" id="CLU_000445_90_1_7"/>
<dbReference type="Pfam" id="PF00072">
    <property type="entry name" value="Response_reg"/>
    <property type="match status" value="1"/>
</dbReference>
<dbReference type="InterPro" id="IPR058245">
    <property type="entry name" value="NreC/VraR/RcsB-like_REC"/>
</dbReference>
<feature type="domain" description="Response regulatory" evidence="5">
    <location>
        <begin position="5"/>
        <end position="120"/>
    </location>
</feature>
<dbReference type="Proteomes" id="UP000009071">
    <property type="component" value="Chromosome"/>
</dbReference>